<dbReference type="GO" id="GO:0050661">
    <property type="term" value="F:NADP binding"/>
    <property type="evidence" value="ECO:0007669"/>
    <property type="project" value="InterPro"/>
</dbReference>
<evidence type="ECO:0000256" key="2">
    <source>
        <dbReference type="ARBA" id="ARBA00010139"/>
    </source>
</evidence>
<dbReference type="InterPro" id="IPR020946">
    <property type="entry name" value="Flavin_mOase-like"/>
</dbReference>
<accession>A0A423VI11</accession>
<dbReference type="OrthoDB" id="66881at2759"/>
<dbReference type="InterPro" id="IPR036188">
    <property type="entry name" value="FAD/NAD-bd_sf"/>
</dbReference>
<dbReference type="GO" id="GO:0050660">
    <property type="term" value="F:flavin adenine dinucleotide binding"/>
    <property type="evidence" value="ECO:0007669"/>
    <property type="project" value="InterPro"/>
</dbReference>
<comment type="cofactor">
    <cofactor evidence="1">
        <name>FAD</name>
        <dbReference type="ChEBI" id="CHEBI:57692"/>
    </cofactor>
</comment>
<organism evidence="8 9">
    <name type="scientific">Cytospora chrysosperma</name>
    <name type="common">Cytospora canker fungus</name>
    <name type="synonym">Sphaeria chrysosperma</name>
    <dbReference type="NCBI Taxonomy" id="252740"/>
    <lineage>
        <taxon>Eukaryota</taxon>
        <taxon>Fungi</taxon>
        <taxon>Dikarya</taxon>
        <taxon>Ascomycota</taxon>
        <taxon>Pezizomycotina</taxon>
        <taxon>Sordariomycetes</taxon>
        <taxon>Sordariomycetidae</taxon>
        <taxon>Diaporthales</taxon>
        <taxon>Cytosporaceae</taxon>
        <taxon>Cytospora</taxon>
    </lineage>
</organism>
<dbReference type="GO" id="GO:0004499">
    <property type="term" value="F:N,N-dimethylaniline monooxygenase activity"/>
    <property type="evidence" value="ECO:0007669"/>
    <property type="project" value="InterPro"/>
</dbReference>
<evidence type="ECO:0000256" key="7">
    <source>
        <dbReference type="ARBA" id="ARBA00023033"/>
    </source>
</evidence>
<dbReference type="Proteomes" id="UP000284375">
    <property type="component" value="Unassembled WGS sequence"/>
</dbReference>
<evidence type="ECO:0008006" key="10">
    <source>
        <dbReference type="Google" id="ProtNLM"/>
    </source>
</evidence>
<dbReference type="EMBL" id="LJZO01000049">
    <property type="protein sequence ID" value="ROV90550.1"/>
    <property type="molecule type" value="Genomic_DNA"/>
</dbReference>
<dbReference type="InterPro" id="IPR050775">
    <property type="entry name" value="FAD-binding_Monooxygenases"/>
</dbReference>
<keyword evidence="4" id="KW-0274">FAD</keyword>
<dbReference type="Gene3D" id="3.50.50.60">
    <property type="entry name" value="FAD/NAD(P)-binding domain"/>
    <property type="match status" value="2"/>
</dbReference>
<gene>
    <name evidence="8" type="ORF">VSDG_07465</name>
</gene>
<evidence type="ECO:0000256" key="6">
    <source>
        <dbReference type="ARBA" id="ARBA00023002"/>
    </source>
</evidence>
<dbReference type="PANTHER" id="PTHR43098">
    <property type="entry name" value="L-ORNITHINE N(5)-MONOOXYGENASE-RELATED"/>
    <property type="match status" value="1"/>
</dbReference>
<dbReference type="SUPFAM" id="SSF51905">
    <property type="entry name" value="FAD/NAD(P)-binding domain"/>
    <property type="match status" value="2"/>
</dbReference>
<comment type="similarity">
    <text evidence="2">Belongs to the FAD-binding monooxygenase family.</text>
</comment>
<comment type="caution">
    <text evidence="8">The sequence shown here is derived from an EMBL/GenBank/DDBJ whole genome shotgun (WGS) entry which is preliminary data.</text>
</comment>
<keyword evidence="9" id="KW-1185">Reference proteome</keyword>
<evidence type="ECO:0000313" key="9">
    <source>
        <dbReference type="Proteomes" id="UP000284375"/>
    </source>
</evidence>
<reference evidence="8 9" key="1">
    <citation type="submission" date="2015-09" db="EMBL/GenBank/DDBJ databases">
        <title>Host preference determinants of Valsa canker pathogens revealed by comparative genomics.</title>
        <authorList>
            <person name="Yin Z."/>
            <person name="Huang L."/>
        </authorList>
    </citation>
    <scope>NUCLEOTIDE SEQUENCE [LARGE SCALE GENOMIC DNA]</scope>
    <source>
        <strain evidence="8 9">YSFL</strain>
    </source>
</reference>
<keyword evidence="7" id="KW-0503">Monooxygenase</keyword>
<dbReference type="AlphaFoldDB" id="A0A423VI11"/>
<evidence type="ECO:0000313" key="8">
    <source>
        <dbReference type="EMBL" id="ROV90550.1"/>
    </source>
</evidence>
<proteinExistence type="inferred from homology"/>
<evidence type="ECO:0000256" key="3">
    <source>
        <dbReference type="ARBA" id="ARBA00022630"/>
    </source>
</evidence>
<keyword evidence="5" id="KW-0521">NADP</keyword>
<keyword evidence="6" id="KW-0560">Oxidoreductase</keyword>
<name>A0A423VI11_CYTCH</name>
<dbReference type="Pfam" id="PF00743">
    <property type="entry name" value="FMO-like"/>
    <property type="match status" value="1"/>
</dbReference>
<evidence type="ECO:0000256" key="5">
    <source>
        <dbReference type="ARBA" id="ARBA00022857"/>
    </source>
</evidence>
<sequence>MGGPSIPTVLNGEKKFKTELTDYSVVHRDKTGPYADNLDIDVLVVGAGFSGIFMLKTLRERGFNVVIFEAGNNTGGTWRWNCYPGARVDSAVPEYEFSWPEVYNTWNWTTNYPDYKELRLYFDHVDKVIGVKKDCSFNTVVTGANFDKEAGKWAVTTADGRTTKARFLILGSGFAAKRYIPAWPGIDKFKGIFHHSSFWPDEHIDVTGKRCAVIGTGASGVQISQEWAPVAGSLKVFQRTPNLALPMRRRALTLKEQTYSKQWYHRLFEMRERSFAGFLYDFAEKTTFEDDPAEREKFYQSLWDGAGFNFWLANYKDLLIDAEGNKEAYNFWAKKVRSRIGDPRKRDLLAPLEMPHHFGVKRPCLEQSYYEQFNRDSVDIVDVSKNDIQEFDETGLTLKDGTHYDLDVVAVATGFDITTGGMTQMGLKSIHSTDLESEWKASANTYLGVTVSGYPNMFHMYGPHGPTLLSNGPSTVEVQGRWIADAITKIQRDGIKYVDATQEATKAWKNRIHELNNATLFPTTKSTYMGGSMPGKAFEPVNYAGGIPMYKSEIRAALQDWQGFNVVMDGARKGTAQRHSRAMI</sequence>
<protein>
    <recommendedName>
        <fullName evidence="10">FAD/NAD(P)-binding domain-containing protein</fullName>
    </recommendedName>
</protein>
<evidence type="ECO:0000256" key="4">
    <source>
        <dbReference type="ARBA" id="ARBA00022827"/>
    </source>
</evidence>
<keyword evidence="3" id="KW-0285">Flavoprotein</keyword>
<dbReference type="STRING" id="252740.A0A423VI11"/>
<dbReference type="PANTHER" id="PTHR43098:SF3">
    <property type="entry name" value="L-ORNITHINE N(5)-MONOOXYGENASE-RELATED"/>
    <property type="match status" value="1"/>
</dbReference>
<evidence type="ECO:0000256" key="1">
    <source>
        <dbReference type="ARBA" id="ARBA00001974"/>
    </source>
</evidence>